<evidence type="ECO:0000256" key="1">
    <source>
        <dbReference type="SAM" id="MobiDB-lite"/>
    </source>
</evidence>
<comment type="caution">
    <text evidence="2">The sequence shown here is derived from an EMBL/GenBank/DDBJ whole genome shotgun (WGS) entry which is preliminary data.</text>
</comment>
<gene>
    <name evidence="2" type="ORF">PIB30_047907</name>
</gene>
<feature type="region of interest" description="Disordered" evidence="1">
    <location>
        <begin position="52"/>
        <end position="74"/>
    </location>
</feature>
<protein>
    <submittedName>
        <fullName evidence="2">Uncharacterized protein</fullName>
    </submittedName>
</protein>
<feature type="compositionally biased region" description="Basic and acidic residues" evidence="1">
    <location>
        <begin position="64"/>
        <end position="74"/>
    </location>
</feature>
<accession>A0ABU6SHI7</accession>
<sequence length="74" mass="8284">MDPEWAFGFPKANAKTPSRHSQIPAPFHDKDVYELSSWAQVDTTTQFCGLFKSTDGDQGPSKVPRLERVDITTT</sequence>
<name>A0ABU6SHI7_9FABA</name>
<dbReference type="Proteomes" id="UP001341840">
    <property type="component" value="Unassembled WGS sequence"/>
</dbReference>
<reference evidence="2 3" key="1">
    <citation type="journal article" date="2023" name="Plants (Basel)">
        <title>Bridging the Gap: Combining Genomics and Transcriptomics Approaches to Understand Stylosanthes scabra, an Orphan Legume from the Brazilian Caatinga.</title>
        <authorList>
            <person name="Ferreira-Neto J.R.C."/>
            <person name="da Silva M.D."/>
            <person name="Binneck E."/>
            <person name="de Melo N.F."/>
            <person name="da Silva R.H."/>
            <person name="de Melo A.L.T.M."/>
            <person name="Pandolfi V."/>
            <person name="Bustamante F.O."/>
            <person name="Brasileiro-Vidal A.C."/>
            <person name="Benko-Iseppon A.M."/>
        </authorList>
    </citation>
    <scope>NUCLEOTIDE SEQUENCE [LARGE SCALE GENOMIC DNA]</scope>
    <source>
        <tissue evidence="2">Leaves</tissue>
    </source>
</reference>
<evidence type="ECO:0000313" key="2">
    <source>
        <dbReference type="EMBL" id="MED6135584.1"/>
    </source>
</evidence>
<evidence type="ECO:0000313" key="3">
    <source>
        <dbReference type="Proteomes" id="UP001341840"/>
    </source>
</evidence>
<keyword evidence="3" id="KW-1185">Reference proteome</keyword>
<organism evidence="2 3">
    <name type="scientific">Stylosanthes scabra</name>
    <dbReference type="NCBI Taxonomy" id="79078"/>
    <lineage>
        <taxon>Eukaryota</taxon>
        <taxon>Viridiplantae</taxon>
        <taxon>Streptophyta</taxon>
        <taxon>Embryophyta</taxon>
        <taxon>Tracheophyta</taxon>
        <taxon>Spermatophyta</taxon>
        <taxon>Magnoliopsida</taxon>
        <taxon>eudicotyledons</taxon>
        <taxon>Gunneridae</taxon>
        <taxon>Pentapetalae</taxon>
        <taxon>rosids</taxon>
        <taxon>fabids</taxon>
        <taxon>Fabales</taxon>
        <taxon>Fabaceae</taxon>
        <taxon>Papilionoideae</taxon>
        <taxon>50 kb inversion clade</taxon>
        <taxon>dalbergioids sensu lato</taxon>
        <taxon>Dalbergieae</taxon>
        <taxon>Pterocarpus clade</taxon>
        <taxon>Stylosanthes</taxon>
    </lineage>
</organism>
<dbReference type="EMBL" id="JASCZI010060725">
    <property type="protein sequence ID" value="MED6135584.1"/>
    <property type="molecule type" value="Genomic_DNA"/>
</dbReference>
<proteinExistence type="predicted"/>
<feature type="region of interest" description="Disordered" evidence="1">
    <location>
        <begin position="1"/>
        <end position="23"/>
    </location>
</feature>